<organism evidence="2">
    <name type="scientific">Strongyloides ratti</name>
    <name type="common">Parasitic roundworm</name>
    <dbReference type="NCBI Taxonomy" id="34506"/>
    <lineage>
        <taxon>Eukaryota</taxon>
        <taxon>Metazoa</taxon>
        <taxon>Ecdysozoa</taxon>
        <taxon>Nematoda</taxon>
        <taxon>Chromadorea</taxon>
        <taxon>Rhabditida</taxon>
        <taxon>Tylenchina</taxon>
        <taxon>Panagrolaimomorpha</taxon>
        <taxon>Strongyloidoidea</taxon>
        <taxon>Strongyloididae</taxon>
        <taxon>Strongyloides</taxon>
    </lineage>
</organism>
<evidence type="ECO:0000313" key="2">
    <source>
        <dbReference type="EMBL" id="CEF61494.1"/>
    </source>
</evidence>
<dbReference type="AlphaFoldDB" id="A0A090L1X7"/>
<dbReference type="RefSeq" id="XP_024500703.1">
    <property type="nucleotide sequence ID" value="XM_024646531.1"/>
</dbReference>
<dbReference type="GeneID" id="36373862"/>
<evidence type="ECO:0000256" key="1">
    <source>
        <dbReference type="SAM" id="SignalP"/>
    </source>
</evidence>
<protein>
    <submittedName>
        <fullName evidence="2 4">Uncharacterized protein</fullName>
    </submittedName>
</protein>
<sequence length="82" mass="9683">MYHRSSTAMIHLANTLFVMINCTSLIRQYYSNCKICIYIRRSGSSHMSSWLKSEHSRERWHEDHVAVNGKTLFFMLIAIVIF</sequence>
<evidence type="ECO:0000313" key="5">
    <source>
        <dbReference type="WormBase" id="SRAE_0000061700"/>
    </source>
</evidence>
<gene>
    <name evidence="2 4 5" type="ORF">SRAE_0000061700</name>
</gene>
<reference evidence="4" key="3">
    <citation type="submission" date="2020-12" db="UniProtKB">
        <authorList>
            <consortium name="WormBaseParasite"/>
        </authorList>
    </citation>
    <scope>IDENTIFICATION</scope>
</reference>
<feature type="signal peptide" evidence="1">
    <location>
        <begin position="1"/>
        <end position="25"/>
    </location>
</feature>
<keyword evidence="3" id="KW-1185">Reference proteome</keyword>
<dbReference type="WormBase" id="SRAE_0000061700">
    <property type="protein sequence ID" value="SRP02056"/>
    <property type="gene ID" value="WBGene00256364"/>
</dbReference>
<accession>A0A090L1X7</accession>
<evidence type="ECO:0000313" key="3">
    <source>
        <dbReference type="Proteomes" id="UP000035682"/>
    </source>
</evidence>
<reference evidence="3" key="1">
    <citation type="submission" date="2014-09" db="EMBL/GenBank/DDBJ databases">
        <authorList>
            <person name="Martin A.A."/>
        </authorList>
    </citation>
    <scope>NUCLEOTIDE SEQUENCE</scope>
    <source>
        <strain evidence="3">ED321</strain>
    </source>
</reference>
<dbReference type="CTD" id="36373862"/>
<feature type="chain" id="PRO_5015030407" evidence="1">
    <location>
        <begin position="26"/>
        <end position="82"/>
    </location>
</feature>
<evidence type="ECO:0000313" key="4">
    <source>
        <dbReference type="WBParaSite" id="SRAE_0000061700.1"/>
    </source>
</evidence>
<dbReference type="EMBL" id="LN609409">
    <property type="protein sequence ID" value="CEF61494.1"/>
    <property type="molecule type" value="Genomic_DNA"/>
</dbReference>
<name>A0A090L1X7_STRRB</name>
<proteinExistence type="predicted"/>
<dbReference type="WBParaSite" id="SRAE_0000061700.1">
    <property type="protein sequence ID" value="SRAE_0000061700.1"/>
    <property type="gene ID" value="WBGene00256364"/>
</dbReference>
<reference evidence="2" key="2">
    <citation type="submission" date="2014-09" db="EMBL/GenBank/DDBJ databases">
        <authorList>
            <person name="Aslett A.Martin."/>
        </authorList>
    </citation>
    <scope>NUCLEOTIDE SEQUENCE</scope>
    <source>
        <strain evidence="2">ED321 Heterogonic</strain>
    </source>
</reference>
<keyword evidence="1" id="KW-0732">Signal</keyword>
<dbReference type="Proteomes" id="UP000035682">
    <property type="component" value="Unplaced"/>
</dbReference>